<reference evidence="2 3" key="1">
    <citation type="journal article" date="2015" name="Sci. Rep.">
        <title>The genome of Leishmania panamensis: insights into genomics of the L. (Viannia) subgenus.</title>
        <authorList>
            <person name="Llanes A."/>
            <person name="Restrepo C.M."/>
            <person name="Vecchio G.D."/>
            <person name="Anguizola F.J."/>
            <person name="Lleonart R."/>
        </authorList>
    </citation>
    <scope>NUCLEOTIDE SEQUENCE [LARGE SCALE GENOMIC DNA]</scope>
    <source>
        <strain evidence="2 3">MHOM/PA/94/PSC-1</strain>
    </source>
</reference>
<name>A0A088SLL4_LEIPA</name>
<dbReference type="GeneID" id="22579589"/>
<organism evidence="2 3">
    <name type="scientific">Leishmania panamensis</name>
    <dbReference type="NCBI Taxonomy" id="5679"/>
    <lineage>
        <taxon>Eukaryota</taxon>
        <taxon>Discoba</taxon>
        <taxon>Euglenozoa</taxon>
        <taxon>Kinetoplastea</taxon>
        <taxon>Metakinetoplastina</taxon>
        <taxon>Trypanosomatida</taxon>
        <taxon>Trypanosomatidae</taxon>
        <taxon>Leishmaniinae</taxon>
        <taxon>Leishmania</taxon>
        <taxon>Leishmania guyanensis species complex</taxon>
    </lineage>
</organism>
<feature type="region of interest" description="Disordered" evidence="1">
    <location>
        <begin position="37"/>
        <end position="104"/>
    </location>
</feature>
<evidence type="ECO:0000256" key="1">
    <source>
        <dbReference type="SAM" id="MobiDB-lite"/>
    </source>
</evidence>
<sequence>MDSSLTDVESERGIIDASTTFLFPHVFQSCTPNASATVSLNTPGEQHQQQQQHQFPYPKQSSGHFHKMPPQFTPQYEAATSPSKEGDVRIEGWGNSVSSGVQPNVPVSTAQTTKGASVAMASSCARVVSSHVPQTDTLHRDPNVNVTASEYSVTAEAEKNESPERVHVLVVFDKAFCVCFVPSALRATLKVGELVLCECTHGENIGTIVADVSALVAKVMRQCQNAMTLAAVEQAFTPPCERVVRAAGTSGPSVGGGHVNGLFIATTAMYTGKAPGGLLADQQLRRLPCVLRRGTNRDKKRVYFARLRSNDALAAVHRILRSESLVAQSAEYQVSFARVIIYFSGERSQCLWSPHQFQQLGNTLVDPLRSETVEFRFVSEQRHEELDLTRAVTGEELSEILYTAVADHHERQGSKGVQGSRGGAAQGSAAHRPGQSAQHSQQQRQQHQAGKLLCGHPSVAEAYTHTAAWPQLAAALPPGNYVTQASSLTPQQHAVGYTLAPCVYVPQQQQPPPNVHAIALSSHTVANTQLATQPLSLVQVHYPSINQVKSAPGIYWANVPTPPQPQRLEIPQSPETTYYYVVGSAHQQQSAGSQPSSTAQREPTFLRAATLAAPSHVQQPAFVEVPVMNTENYHPVSYPLVLPSGTIPYS</sequence>
<gene>
    <name evidence="2" type="ORF">LPMP_355610</name>
</gene>
<dbReference type="Proteomes" id="UP000063063">
    <property type="component" value="Chromosome 35"/>
</dbReference>
<dbReference type="EMBL" id="CP009404">
    <property type="protein sequence ID" value="AIO02692.1"/>
    <property type="molecule type" value="Genomic_DNA"/>
</dbReference>
<dbReference type="KEGG" id="lpan:LPMP_355610"/>
<accession>A0A088SLL4</accession>
<evidence type="ECO:0000313" key="2">
    <source>
        <dbReference type="EMBL" id="AIO02692.1"/>
    </source>
</evidence>
<feature type="compositionally biased region" description="Polar residues" evidence="1">
    <location>
        <begin position="95"/>
        <end position="104"/>
    </location>
</feature>
<feature type="compositionally biased region" description="Low complexity" evidence="1">
    <location>
        <begin position="426"/>
        <end position="449"/>
    </location>
</feature>
<dbReference type="OrthoDB" id="266118at2759"/>
<protein>
    <submittedName>
        <fullName evidence="2">Uncharacterized protein</fullName>
    </submittedName>
</protein>
<dbReference type="VEuPathDB" id="TriTrypDB:LPAL13_350064800"/>
<dbReference type="eggNOG" id="ENOG502SACK">
    <property type="taxonomic scope" value="Eukaryota"/>
</dbReference>
<dbReference type="VEuPathDB" id="TriTrypDB:LPMP_355610"/>
<dbReference type="AlphaFoldDB" id="A0A088SLL4"/>
<feature type="region of interest" description="Disordered" evidence="1">
    <location>
        <begin position="408"/>
        <end position="451"/>
    </location>
</feature>
<keyword evidence="3" id="KW-1185">Reference proteome</keyword>
<dbReference type="RefSeq" id="XP_010703492.1">
    <property type="nucleotide sequence ID" value="XM_010705190.1"/>
</dbReference>
<evidence type="ECO:0000313" key="3">
    <source>
        <dbReference type="Proteomes" id="UP000063063"/>
    </source>
</evidence>
<proteinExistence type="predicted"/>